<dbReference type="InterPro" id="IPR001356">
    <property type="entry name" value="HD"/>
</dbReference>
<keyword evidence="7" id="KW-1185">Reference proteome</keyword>
<dbReference type="SUPFAM" id="SSF46689">
    <property type="entry name" value="Homeodomain-like"/>
    <property type="match status" value="1"/>
</dbReference>
<feature type="compositionally biased region" description="Pro residues" evidence="3">
    <location>
        <begin position="240"/>
        <end position="253"/>
    </location>
</feature>
<name>A0AAW0TWN7_SCYPA</name>
<organism evidence="6 7">
    <name type="scientific">Scylla paramamosain</name>
    <name type="common">Mud crab</name>
    <dbReference type="NCBI Taxonomy" id="85552"/>
    <lineage>
        <taxon>Eukaryota</taxon>
        <taxon>Metazoa</taxon>
        <taxon>Ecdysozoa</taxon>
        <taxon>Arthropoda</taxon>
        <taxon>Crustacea</taxon>
        <taxon>Multicrustacea</taxon>
        <taxon>Malacostraca</taxon>
        <taxon>Eumalacostraca</taxon>
        <taxon>Eucarida</taxon>
        <taxon>Decapoda</taxon>
        <taxon>Pleocyemata</taxon>
        <taxon>Brachyura</taxon>
        <taxon>Eubrachyura</taxon>
        <taxon>Portunoidea</taxon>
        <taxon>Portunidae</taxon>
        <taxon>Portuninae</taxon>
        <taxon>Scylla</taxon>
    </lineage>
</organism>
<dbReference type="EMBL" id="JARAKH010000025">
    <property type="protein sequence ID" value="KAK8390617.1"/>
    <property type="molecule type" value="Genomic_DNA"/>
</dbReference>
<protein>
    <submittedName>
        <fullName evidence="6">Uncharacterized protein</fullName>
    </submittedName>
</protein>
<accession>A0AAW0TWN7</accession>
<keyword evidence="2" id="KW-0539">Nucleus</keyword>
<evidence type="ECO:0000313" key="7">
    <source>
        <dbReference type="Proteomes" id="UP001487740"/>
    </source>
</evidence>
<feature type="region of interest" description="Disordered" evidence="3">
    <location>
        <begin position="62"/>
        <end position="85"/>
    </location>
</feature>
<evidence type="ECO:0000256" key="3">
    <source>
        <dbReference type="SAM" id="MobiDB-lite"/>
    </source>
</evidence>
<dbReference type="InterPro" id="IPR003654">
    <property type="entry name" value="OAR_dom"/>
</dbReference>
<dbReference type="AlphaFoldDB" id="A0AAW0TWN7"/>
<feature type="compositionally biased region" description="Low complexity" evidence="3">
    <location>
        <begin position="254"/>
        <end position="269"/>
    </location>
</feature>
<comment type="caution">
    <text evidence="6">The sequence shown here is derived from an EMBL/GenBank/DDBJ whole genome shotgun (WGS) entry which is preliminary data.</text>
</comment>
<evidence type="ECO:0000256" key="2">
    <source>
        <dbReference type="PROSITE-ProRule" id="PRU00108"/>
    </source>
</evidence>
<dbReference type="InterPro" id="IPR009057">
    <property type="entry name" value="Homeodomain-like_sf"/>
</dbReference>
<dbReference type="GO" id="GO:0005634">
    <property type="term" value="C:nucleus"/>
    <property type="evidence" value="ECO:0007669"/>
    <property type="project" value="UniProtKB-SubCell"/>
</dbReference>
<evidence type="ECO:0000259" key="4">
    <source>
        <dbReference type="PROSITE" id="PS50071"/>
    </source>
</evidence>
<evidence type="ECO:0000259" key="5">
    <source>
        <dbReference type="PROSITE" id="PS50803"/>
    </source>
</evidence>
<evidence type="ECO:0000256" key="1">
    <source>
        <dbReference type="ARBA" id="ARBA00004123"/>
    </source>
</evidence>
<gene>
    <name evidence="6" type="ORF">O3P69_010362</name>
</gene>
<sequence length="308" mass="33444">MTPAPETLHHITRRAIKLYYGAPGSPPRSPAIHNYIHQARHVPVIEGTHFYKLPRPITPSESRFPLTDIPSLPPPPRPSTASPCLPLPRRPVWFQNRRAKWRKQEKVGPSTHPYGGFPVSSPLPLQNPALPPTISSPFAASLGYIRKPPSFDSPLLPPSASRLPASYLQASTAQLLPGAGYLAGVSGLRDLHQYRAGLLHPPHYPPSFTHLLAGLSSRPKLPESDYAALLASVPGLQPPLVAPPAPVTPPDPPRTTSSSTRGRSSSPVGAVGGVDQDRRASSIAELRLRAREYELRLEMQRKHGDVVT</sequence>
<feature type="DNA-binding region" description="Homeobox" evidence="2">
    <location>
        <begin position="94"/>
        <end position="105"/>
    </location>
</feature>
<keyword evidence="2" id="KW-0238">DNA-binding</keyword>
<dbReference type="PROSITE" id="PS50071">
    <property type="entry name" value="HOMEOBOX_2"/>
    <property type="match status" value="1"/>
</dbReference>
<feature type="domain" description="OAR" evidence="5">
    <location>
        <begin position="281"/>
        <end position="294"/>
    </location>
</feature>
<comment type="subcellular location">
    <subcellularLocation>
        <location evidence="1 2">Nucleus</location>
    </subcellularLocation>
</comment>
<dbReference type="GO" id="GO:0003677">
    <property type="term" value="F:DNA binding"/>
    <property type="evidence" value="ECO:0007669"/>
    <property type="project" value="UniProtKB-UniRule"/>
</dbReference>
<dbReference type="Gene3D" id="1.10.10.60">
    <property type="entry name" value="Homeodomain-like"/>
    <property type="match status" value="1"/>
</dbReference>
<proteinExistence type="predicted"/>
<dbReference type="CDD" id="cd00086">
    <property type="entry name" value="homeodomain"/>
    <property type="match status" value="1"/>
</dbReference>
<dbReference type="Proteomes" id="UP001487740">
    <property type="component" value="Unassembled WGS sequence"/>
</dbReference>
<feature type="region of interest" description="Disordered" evidence="3">
    <location>
        <begin position="240"/>
        <end position="283"/>
    </location>
</feature>
<feature type="domain" description="Homeobox" evidence="4">
    <location>
        <begin position="92"/>
        <end position="104"/>
    </location>
</feature>
<dbReference type="PROSITE" id="PS50803">
    <property type="entry name" value="OAR"/>
    <property type="match status" value="1"/>
</dbReference>
<keyword evidence="2" id="KW-0371">Homeobox</keyword>
<dbReference type="Pfam" id="PF03826">
    <property type="entry name" value="OAR"/>
    <property type="match status" value="1"/>
</dbReference>
<reference evidence="6 7" key="1">
    <citation type="submission" date="2023-03" db="EMBL/GenBank/DDBJ databases">
        <title>High-quality genome of Scylla paramamosain provides insights in environmental adaptation.</title>
        <authorList>
            <person name="Zhang L."/>
        </authorList>
    </citation>
    <scope>NUCLEOTIDE SEQUENCE [LARGE SCALE GENOMIC DNA]</scope>
    <source>
        <strain evidence="6">LZ_2023a</strain>
        <tissue evidence="6">Muscle</tissue>
    </source>
</reference>
<evidence type="ECO:0000313" key="6">
    <source>
        <dbReference type="EMBL" id="KAK8390617.1"/>
    </source>
</evidence>